<dbReference type="AlphaFoldDB" id="A0A4Y2CCG4"/>
<dbReference type="EMBL" id="BGPR01000170">
    <property type="protein sequence ID" value="GBM01498.1"/>
    <property type="molecule type" value="Genomic_DNA"/>
</dbReference>
<accession>A0A4Y2CCG4</accession>
<proteinExistence type="predicted"/>
<comment type="caution">
    <text evidence="1">The sequence shown here is derived from an EMBL/GenBank/DDBJ whole genome shotgun (WGS) entry which is preliminary data.</text>
</comment>
<protein>
    <submittedName>
        <fullName evidence="1">Uncharacterized protein</fullName>
    </submittedName>
</protein>
<name>A0A4Y2CCG4_ARAVE</name>
<keyword evidence="2" id="KW-1185">Reference proteome</keyword>
<reference evidence="1 2" key="1">
    <citation type="journal article" date="2019" name="Sci. Rep.">
        <title>Orb-weaving spider Araneus ventricosus genome elucidates the spidroin gene catalogue.</title>
        <authorList>
            <person name="Kono N."/>
            <person name="Nakamura H."/>
            <person name="Ohtoshi R."/>
            <person name="Moran D.A.P."/>
            <person name="Shinohara A."/>
            <person name="Yoshida Y."/>
            <person name="Fujiwara M."/>
            <person name="Mori M."/>
            <person name="Tomita M."/>
            <person name="Arakawa K."/>
        </authorList>
    </citation>
    <scope>NUCLEOTIDE SEQUENCE [LARGE SCALE GENOMIC DNA]</scope>
</reference>
<gene>
    <name evidence="1" type="ORF">AVEN_209309_1</name>
</gene>
<evidence type="ECO:0000313" key="2">
    <source>
        <dbReference type="Proteomes" id="UP000499080"/>
    </source>
</evidence>
<organism evidence="1 2">
    <name type="scientific">Araneus ventricosus</name>
    <name type="common">Orbweaver spider</name>
    <name type="synonym">Epeira ventricosa</name>
    <dbReference type="NCBI Taxonomy" id="182803"/>
    <lineage>
        <taxon>Eukaryota</taxon>
        <taxon>Metazoa</taxon>
        <taxon>Ecdysozoa</taxon>
        <taxon>Arthropoda</taxon>
        <taxon>Chelicerata</taxon>
        <taxon>Arachnida</taxon>
        <taxon>Araneae</taxon>
        <taxon>Araneomorphae</taxon>
        <taxon>Entelegynae</taxon>
        <taxon>Araneoidea</taxon>
        <taxon>Araneidae</taxon>
        <taxon>Araneus</taxon>
    </lineage>
</organism>
<sequence length="71" mass="7827">MQIALKCPKPKGVWGLGSCGISNLHFQHQTTLFVNVPNSPLDSEHAVADSGAQDTEWSNYLLDDAYHSDNR</sequence>
<dbReference type="Proteomes" id="UP000499080">
    <property type="component" value="Unassembled WGS sequence"/>
</dbReference>
<evidence type="ECO:0000313" key="1">
    <source>
        <dbReference type="EMBL" id="GBM01498.1"/>
    </source>
</evidence>